<protein>
    <recommendedName>
        <fullName evidence="6">Serine hydrolase</fullName>
    </recommendedName>
</protein>
<evidence type="ECO:0000313" key="5">
    <source>
        <dbReference type="Proteomes" id="UP001501469"/>
    </source>
</evidence>
<organism evidence="4 5">
    <name type="scientific">Hymenobacter glaciei</name>
    <dbReference type="NCBI Taxonomy" id="877209"/>
    <lineage>
        <taxon>Bacteria</taxon>
        <taxon>Pseudomonadati</taxon>
        <taxon>Bacteroidota</taxon>
        <taxon>Cytophagia</taxon>
        <taxon>Cytophagales</taxon>
        <taxon>Hymenobacteraceae</taxon>
        <taxon>Hymenobacter</taxon>
    </lineage>
</organism>
<name>A0ABP7ULT8_9BACT</name>
<dbReference type="PANTHER" id="PTHR46825:SF9">
    <property type="entry name" value="BETA-LACTAMASE-RELATED DOMAIN-CONTAINING PROTEIN"/>
    <property type="match status" value="1"/>
</dbReference>
<dbReference type="Pfam" id="PF11954">
    <property type="entry name" value="DUF3471"/>
    <property type="match status" value="1"/>
</dbReference>
<dbReference type="PANTHER" id="PTHR46825">
    <property type="entry name" value="D-ALANYL-D-ALANINE-CARBOXYPEPTIDASE/ENDOPEPTIDASE AMPH"/>
    <property type="match status" value="1"/>
</dbReference>
<dbReference type="SUPFAM" id="SSF56601">
    <property type="entry name" value="beta-lactamase/transpeptidase-like"/>
    <property type="match status" value="1"/>
</dbReference>
<dbReference type="InterPro" id="IPR050491">
    <property type="entry name" value="AmpC-like"/>
</dbReference>
<dbReference type="EMBL" id="BAABDK010000028">
    <property type="protein sequence ID" value="GAA4046331.1"/>
    <property type="molecule type" value="Genomic_DNA"/>
</dbReference>
<dbReference type="Gene3D" id="3.40.710.10">
    <property type="entry name" value="DD-peptidase/beta-lactamase superfamily"/>
    <property type="match status" value="1"/>
</dbReference>
<reference evidence="5" key="1">
    <citation type="journal article" date="2019" name="Int. J. Syst. Evol. Microbiol.">
        <title>The Global Catalogue of Microorganisms (GCM) 10K type strain sequencing project: providing services to taxonomists for standard genome sequencing and annotation.</title>
        <authorList>
            <consortium name="The Broad Institute Genomics Platform"/>
            <consortium name="The Broad Institute Genome Sequencing Center for Infectious Disease"/>
            <person name="Wu L."/>
            <person name="Ma J."/>
        </authorList>
    </citation>
    <scope>NUCLEOTIDE SEQUENCE [LARGE SCALE GENOMIC DNA]</scope>
    <source>
        <strain evidence="5">JCM 17225</strain>
    </source>
</reference>
<feature type="signal peptide" evidence="1">
    <location>
        <begin position="1"/>
        <end position="27"/>
    </location>
</feature>
<dbReference type="InterPro" id="IPR012338">
    <property type="entry name" value="Beta-lactam/transpept-like"/>
</dbReference>
<dbReference type="Proteomes" id="UP001501469">
    <property type="component" value="Unassembled WGS sequence"/>
</dbReference>
<comment type="caution">
    <text evidence="4">The sequence shown here is derived from an EMBL/GenBank/DDBJ whole genome shotgun (WGS) entry which is preliminary data.</text>
</comment>
<sequence>MKNFLLPICSFRFVLLGLLATTAPAVAQQPASPAASATTTAQPAVSLTKQLDDYVKLYQQAGLFNGSVLVADQGRVVLQKGYGLANRTTGTHNTPNTKFRIGSLTKQFTAALVLQLVDQGKLKLDGRVGDYLPDYPSATGRALTLHQLLSHTSGLPEYLAQLAFAGIATTPQTPTQLVFIFAGLLLDYAPGSQFHYSNSNYILLGAIIEKVTGKSYAQVFDAQIAYPAKLRATAYAPTEPADARRAAGYSATPAGPVPAPPIHMSVPYAAGSITSTVTDLYRWNEALLGTKVLSAASQRLLFTPVKENYGYGWIVFQARIGTAPDTVLVQEHNGAVNGFSSFMVRVPQRQQCIVLLDNHSSPALAELRRGLLRLINHQAATPPSIAAAQAVAPVTTGAPVAVPTALLNTYVGVYELSPTFRITVKQRDSRLFVQATGQPEFETEANSPALFTLRGVPAQVEFGKNEKGEVAQLYLLQGGRRQTAPRVE</sequence>
<dbReference type="RefSeq" id="WP_345057170.1">
    <property type="nucleotide sequence ID" value="NZ_BAABDK010000028.1"/>
</dbReference>
<dbReference type="InterPro" id="IPR021860">
    <property type="entry name" value="Peptidase_S12_Pab87-rel_C"/>
</dbReference>
<evidence type="ECO:0008006" key="6">
    <source>
        <dbReference type="Google" id="ProtNLM"/>
    </source>
</evidence>
<evidence type="ECO:0000256" key="1">
    <source>
        <dbReference type="SAM" id="SignalP"/>
    </source>
</evidence>
<evidence type="ECO:0000259" key="3">
    <source>
        <dbReference type="Pfam" id="PF11954"/>
    </source>
</evidence>
<keyword evidence="1" id="KW-0732">Signal</keyword>
<proteinExistence type="predicted"/>
<dbReference type="Pfam" id="PF00144">
    <property type="entry name" value="Beta-lactamase"/>
    <property type="match status" value="1"/>
</dbReference>
<feature type="domain" description="Beta-lactamase-related" evidence="2">
    <location>
        <begin position="60"/>
        <end position="371"/>
    </location>
</feature>
<evidence type="ECO:0000259" key="2">
    <source>
        <dbReference type="Pfam" id="PF00144"/>
    </source>
</evidence>
<keyword evidence="5" id="KW-1185">Reference proteome</keyword>
<accession>A0ABP7ULT8</accession>
<evidence type="ECO:0000313" key="4">
    <source>
        <dbReference type="EMBL" id="GAA4046331.1"/>
    </source>
</evidence>
<feature type="chain" id="PRO_5046060769" description="Serine hydrolase" evidence="1">
    <location>
        <begin position="28"/>
        <end position="488"/>
    </location>
</feature>
<gene>
    <name evidence="4" type="ORF">GCM10022409_35520</name>
</gene>
<dbReference type="InterPro" id="IPR001466">
    <property type="entry name" value="Beta-lactam-related"/>
</dbReference>
<feature type="domain" description="Peptidase S12 Pab87-related C-terminal" evidence="3">
    <location>
        <begin position="400"/>
        <end position="474"/>
    </location>
</feature>